<keyword evidence="2" id="KW-1185">Reference proteome</keyword>
<protein>
    <recommendedName>
        <fullName evidence="3">DUF4123 domain-containing protein</fullName>
    </recommendedName>
</protein>
<evidence type="ECO:0000313" key="2">
    <source>
        <dbReference type="Proteomes" id="UP000430079"/>
    </source>
</evidence>
<dbReference type="RefSeq" id="WP_190141174.1">
    <property type="nucleotide sequence ID" value="NZ_BLIO01000001.1"/>
</dbReference>
<gene>
    <name evidence="1" type="ORF">Sgleb_71470</name>
</gene>
<comment type="caution">
    <text evidence="1">The sequence shown here is derived from an EMBL/GenBank/DDBJ whole genome shotgun (WGS) entry which is preliminary data.</text>
</comment>
<evidence type="ECO:0008006" key="3">
    <source>
        <dbReference type="Google" id="ProtNLM"/>
    </source>
</evidence>
<dbReference type="Proteomes" id="UP000430079">
    <property type="component" value="Unassembled WGS sequence"/>
</dbReference>
<evidence type="ECO:0000313" key="1">
    <source>
        <dbReference type="EMBL" id="GFE19100.1"/>
    </source>
</evidence>
<dbReference type="AlphaFoldDB" id="A0A640T7E9"/>
<sequence>MAGEDLLGAETVAQTGLVDGDPVLLHIVRETFRDALMMGVPDPEKMFSLLQVAATTERVTASARLWGVLLYTEADTEIATYVRTHFDELNGLTGPQLGILVLERPASWSSARRYWRQTLEPPLFRAFSALRWLAWQPYDKHRCHDIARALHIPPPRLPCLALFRGADTTQRLVLPLQDTSPAAFRRLFGANTEVIGTTEPNQAPAASWWPHQEPNLRAVLAAPLNEADREQAAQAVVQVADDLAVPDPDAARNRLASLRTALTGAAGIAQPALDIISRILPLLGS</sequence>
<organism evidence="1 2">
    <name type="scientific">Streptomyces glebosus</name>
    <dbReference type="NCBI Taxonomy" id="249580"/>
    <lineage>
        <taxon>Bacteria</taxon>
        <taxon>Bacillati</taxon>
        <taxon>Actinomycetota</taxon>
        <taxon>Actinomycetes</taxon>
        <taxon>Kitasatosporales</taxon>
        <taxon>Streptomycetaceae</taxon>
        <taxon>Streptomyces</taxon>
    </lineage>
</organism>
<reference evidence="1 2" key="1">
    <citation type="submission" date="2019-12" db="EMBL/GenBank/DDBJ databases">
        <title>Whole genome shotgun sequence of Streptomyces hygroscopicus subsp. glebosus NBRC 13786.</title>
        <authorList>
            <person name="Ichikawa N."/>
            <person name="Kimura A."/>
            <person name="Kitahashi Y."/>
            <person name="Komaki H."/>
            <person name="Tamura T."/>
        </authorList>
    </citation>
    <scope>NUCLEOTIDE SEQUENCE [LARGE SCALE GENOMIC DNA]</scope>
    <source>
        <strain evidence="1 2">NBRC 13786</strain>
    </source>
</reference>
<dbReference type="EMBL" id="BLIO01000001">
    <property type="protein sequence ID" value="GFE19100.1"/>
    <property type="molecule type" value="Genomic_DNA"/>
</dbReference>
<accession>A0A640T7E9</accession>
<proteinExistence type="predicted"/>
<name>A0A640T7E9_9ACTN</name>